<protein>
    <recommendedName>
        <fullName evidence="1">Bacterial Ig domain-containing protein</fullName>
    </recommendedName>
</protein>
<evidence type="ECO:0000313" key="2">
    <source>
        <dbReference type="EMBL" id="MBC1373918.1"/>
    </source>
</evidence>
<comment type="caution">
    <text evidence="2">The sequence shown here is derived from an EMBL/GenBank/DDBJ whole genome shotgun (WGS) entry which is preliminary data.</text>
</comment>
<proteinExistence type="predicted"/>
<feature type="non-terminal residue" evidence="2">
    <location>
        <position position="199"/>
    </location>
</feature>
<dbReference type="AlphaFoldDB" id="A0A841YAM3"/>
<name>A0A841YAM3_9LIST</name>
<dbReference type="EMBL" id="JAARPL010000029">
    <property type="protein sequence ID" value="MBC1373918.1"/>
    <property type="molecule type" value="Genomic_DNA"/>
</dbReference>
<feature type="non-terminal residue" evidence="2">
    <location>
        <position position="1"/>
    </location>
</feature>
<feature type="domain" description="Bacterial Ig" evidence="1">
    <location>
        <begin position="19"/>
        <end position="96"/>
    </location>
</feature>
<feature type="domain" description="Bacterial Ig" evidence="1">
    <location>
        <begin position="100"/>
        <end position="173"/>
    </location>
</feature>
<dbReference type="InterPro" id="IPR041498">
    <property type="entry name" value="Big_6"/>
</dbReference>
<reference evidence="2 3" key="1">
    <citation type="submission" date="2020-03" db="EMBL/GenBank/DDBJ databases">
        <title>Soil Listeria distribution.</title>
        <authorList>
            <person name="Liao J."/>
            <person name="Wiedmann M."/>
        </authorList>
    </citation>
    <scope>NUCLEOTIDE SEQUENCE [LARGE SCALE GENOMIC DNA]</scope>
    <source>
        <strain evidence="2 3">FSL L7-1681</strain>
    </source>
</reference>
<gene>
    <name evidence="2" type="ORF">HB847_16355</name>
</gene>
<dbReference type="Gene3D" id="2.60.40.10">
    <property type="entry name" value="Immunoglobulins"/>
    <property type="match status" value="1"/>
</dbReference>
<evidence type="ECO:0000259" key="1">
    <source>
        <dbReference type="Pfam" id="PF17936"/>
    </source>
</evidence>
<dbReference type="RefSeq" id="WP_260445657.1">
    <property type="nucleotide sequence ID" value="NZ_JAARPL010000029.1"/>
</dbReference>
<sequence>ASSYSELESIDLSVIKGLDAPQVNQVTAFHTSVEGIGAPQKTISVKVGGTEIGRGTIGINGKYKVTIPRQLANTELLVSQIAGTDNSPSQRVTVTAGLEEPTASPVTHNHEEIVGEGTAGATISVKVDDQEIGTSTVKADGTYQVAIPKQSESTTLSIAQSKDGDISVPHIVTVMTGLSINTVTTTSTEINGTGVVGAT</sequence>
<evidence type="ECO:0000313" key="3">
    <source>
        <dbReference type="Proteomes" id="UP000591929"/>
    </source>
</evidence>
<dbReference type="Pfam" id="PF17936">
    <property type="entry name" value="Big_6"/>
    <property type="match status" value="2"/>
</dbReference>
<dbReference type="InterPro" id="IPR013783">
    <property type="entry name" value="Ig-like_fold"/>
</dbReference>
<dbReference type="Proteomes" id="UP000591929">
    <property type="component" value="Unassembled WGS sequence"/>
</dbReference>
<organism evidence="2 3">
    <name type="scientific">Listeria booriae</name>
    <dbReference type="NCBI Taxonomy" id="1552123"/>
    <lineage>
        <taxon>Bacteria</taxon>
        <taxon>Bacillati</taxon>
        <taxon>Bacillota</taxon>
        <taxon>Bacilli</taxon>
        <taxon>Bacillales</taxon>
        <taxon>Listeriaceae</taxon>
        <taxon>Listeria</taxon>
    </lineage>
</organism>
<accession>A0A841YAM3</accession>